<dbReference type="OrthoDB" id="551672at2759"/>
<dbReference type="GO" id="GO:0000976">
    <property type="term" value="F:transcription cis-regulatory region binding"/>
    <property type="evidence" value="ECO:0007669"/>
    <property type="project" value="TreeGrafter"/>
</dbReference>
<dbReference type="PANTHER" id="PTHR45764">
    <property type="entry name" value="BZIP TRANSCRIPTION FACTOR 44"/>
    <property type="match status" value="1"/>
</dbReference>
<accession>A0A834ZF35</accession>
<dbReference type="PROSITE" id="PS00036">
    <property type="entry name" value="BZIP_BASIC"/>
    <property type="match status" value="1"/>
</dbReference>
<evidence type="ECO:0000256" key="2">
    <source>
        <dbReference type="ARBA" id="ARBA00023015"/>
    </source>
</evidence>
<organism evidence="7 8">
    <name type="scientific">Tetracentron sinense</name>
    <name type="common">Spur-leaf</name>
    <dbReference type="NCBI Taxonomy" id="13715"/>
    <lineage>
        <taxon>Eukaryota</taxon>
        <taxon>Viridiplantae</taxon>
        <taxon>Streptophyta</taxon>
        <taxon>Embryophyta</taxon>
        <taxon>Tracheophyta</taxon>
        <taxon>Spermatophyta</taxon>
        <taxon>Magnoliopsida</taxon>
        <taxon>Trochodendrales</taxon>
        <taxon>Trochodendraceae</taxon>
        <taxon>Tetracentron</taxon>
    </lineage>
</organism>
<keyword evidence="3" id="KW-0238">DNA-binding</keyword>
<dbReference type="GO" id="GO:0003700">
    <property type="term" value="F:DNA-binding transcription factor activity"/>
    <property type="evidence" value="ECO:0007669"/>
    <property type="project" value="InterPro"/>
</dbReference>
<evidence type="ECO:0000256" key="4">
    <source>
        <dbReference type="ARBA" id="ARBA00023163"/>
    </source>
</evidence>
<evidence type="ECO:0000256" key="5">
    <source>
        <dbReference type="ARBA" id="ARBA00023242"/>
    </source>
</evidence>
<evidence type="ECO:0000313" key="7">
    <source>
        <dbReference type="EMBL" id="KAF8406179.1"/>
    </source>
</evidence>
<comment type="subcellular location">
    <subcellularLocation>
        <location evidence="1">Nucleus</location>
    </subcellularLocation>
</comment>
<name>A0A834ZF35_TETSI</name>
<keyword evidence="8" id="KW-1185">Reference proteome</keyword>
<dbReference type="FunFam" id="1.20.5.170:FF:000020">
    <property type="entry name" value="BZIP transcription factor"/>
    <property type="match status" value="1"/>
</dbReference>
<gene>
    <name evidence="7" type="ORF">HHK36_008259</name>
</gene>
<dbReference type="InterPro" id="IPR046347">
    <property type="entry name" value="bZIP_sf"/>
</dbReference>
<dbReference type="SUPFAM" id="SSF57959">
    <property type="entry name" value="Leucine zipper domain"/>
    <property type="match status" value="1"/>
</dbReference>
<dbReference type="InterPro" id="IPR004827">
    <property type="entry name" value="bZIP"/>
</dbReference>
<reference evidence="7 8" key="1">
    <citation type="submission" date="2020-04" db="EMBL/GenBank/DDBJ databases">
        <title>Plant Genome Project.</title>
        <authorList>
            <person name="Zhang R.-G."/>
        </authorList>
    </citation>
    <scope>NUCLEOTIDE SEQUENCE [LARGE SCALE GENOMIC DNA]</scope>
    <source>
        <strain evidence="7">YNK0</strain>
        <tissue evidence="7">Leaf</tissue>
    </source>
</reference>
<dbReference type="GO" id="GO:0046982">
    <property type="term" value="F:protein heterodimerization activity"/>
    <property type="evidence" value="ECO:0007669"/>
    <property type="project" value="UniProtKB-ARBA"/>
</dbReference>
<protein>
    <recommendedName>
        <fullName evidence="6">BZIP domain-containing protein</fullName>
    </recommendedName>
</protein>
<dbReference type="EMBL" id="JABCRI010000005">
    <property type="protein sequence ID" value="KAF8406179.1"/>
    <property type="molecule type" value="Genomic_DNA"/>
</dbReference>
<dbReference type="AlphaFoldDB" id="A0A834ZF35"/>
<sequence length="162" mass="18992">MFSSLEIFPAFEDRFTPWEGHEHELTSLFQLQDPVNSNPGSNEPDPAVSAVDERKQKRMISNRESARRSRMRKQRHLEDLRNLADRLRTNNRVIATRLGSVTLHCHRIRRDNDRLLAESVALRQRLSYIRKFLNYRQLQQFSSMSPFNTVTSVNEQTPSLIA</sequence>
<dbReference type="PROSITE" id="PS50217">
    <property type="entry name" value="BZIP"/>
    <property type="match status" value="1"/>
</dbReference>
<evidence type="ECO:0000256" key="1">
    <source>
        <dbReference type="ARBA" id="ARBA00004123"/>
    </source>
</evidence>
<evidence type="ECO:0000256" key="3">
    <source>
        <dbReference type="ARBA" id="ARBA00023125"/>
    </source>
</evidence>
<dbReference type="Gene3D" id="1.20.5.170">
    <property type="match status" value="1"/>
</dbReference>
<keyword evidence="5" id="KW-0539">Nucleus</keyword>
<evidence type="ECO:0000259" key="6">
    <source>
        <dbReference type="PROSITE" id="PS50217"/>
    </source>
</evidence>
<dbReference type="SMART" id="SM00338">
    <property type="entry name" value="BRLZ"/>
    <property type="match status" value="1"/>
</dbReference>
<evidence type="ECO:0000313" key="8">
    <source>
        <dbReference type="Proteomes" id="UP000655225"/>
    </source>
</evidence>
<dbReference type="GO" id="GO:0005634">
    <property type="term" value="C:nucleus"/>
    <property type="evidence" value="ECO:0007669"/>
    <property type="project" value="UniProtKB-SubCell"/>
</dbReference>
<dbReference type="Pfam" id="PF00170">
    <property type="entry name" value="bZIP_1"/>
    <property type="match status" value="1"/>
</dbReference>
<keyword evidence="4" id="KW-0804">Transcription</keyword>
<dbReference type="OMA" id="SSECATW"/>
<proteinExistence type="predicted"/>
<dbReference type="PANTHER" id="PTHR45764:SF21">
    <property type="entry name" value="OS03G0770000 PROTEIN"/>
    <property type="match status" value="1"/>
</dbReference>
<keyword evidence="2" id="KW-0805">Transcription regulation</keyword>
<dbReference type="Proteomes" id="UP000655225">
    <property type="component" value="Unassembled WGS sequence"/>
</dbReference>
<dbReference type="InterPro" id="IPR045314">
    <property type="entry name" value="bZIP_plant_GBF1"/>
</dbReference>
<dbReference type="CDD" id="cd14702">
    <property type="entry name" value="bZIP_plant_GBF1"/>
    <property type="match status" value="1"/>
</dbReference>
<feature type="domain" description="BZIP" evidence="6">
    <location>
        <begin position="52"/>
        <end position="115"/>
    </location>
</feature>
<dbReference type="GO" id="GO:0045893">
    <property type="term" value="P:positive regulation of DNA-templated transcription"/>
    <property type="evidence" value="ECO:0007669"/>
    <property type="project" value="TreeGrafter"/>
</dbReference>
<comment type="caution">
    <text evidence="7">The sequence shown here is derived from an EMBL/GenBank/DDBJ whole genome shotgun (WGS) entry which is preliminary data.</text>
</comment>